<dbReference type="InParanoid" id="G8YF12"/>
<keyword evidence="3" id="KW-1185">Reference proteome</keyword>
<feature type="region of interest" description="Disordered" evidence="1">
    <location>
        <begin position="399"/>
        <end position="469"/>
    </location>
</feature>
<feature type="compositionally biased region" description="Polar residues" evidence="1">
    <location>
        <begin position="448"/>
        <end position="469"/>
    </location>
</feature>
<dbReference type="OrthoDB" id="3980854at2759"/>
<protein>
    <submittedName>
        <fullName evidence="2">Piso0_002430 protein</fullName>
    </submittedName>
</protein>
<evidence type="ECO:0000313" key="3">
    <source>
        <dbReference type="Proteomes" id="UP000005222"/>
    </source>
</evidence>
<feature type="region of interest" description="Disordered" evidence="1">
    <location>
        <begin position="511"/>
        <end position="536"/>
    </location>
</feature>
<name>G8YF12_PICSO</name>
<evidence type="ECO:0000313" key="2">
    <source>
        <dbReference type="EMBL" id="CCE81761.1"/>
    </source>
</evidence>
<feature type="region of interest" description="Disordered" evidence="1">
    <location>
        <begin position="48"/>
        <end position="92"/>
    </location>
</feature>
<proteinExistence type="predicted"/>
<feature type="compositionally biased region" description="Polar residues" evidence="1">
    <location>
        <begin position="400"/>
        <end position="418"/>
    </location>
</feature>
<feature type="compositionally biased region" description="Basic and acidic residues" evidence="1">
    <location>
        <begin position="48"/>
        <end position="57"/>
    </location>
</feature>
<evidence type="ECO:0000256" key="1">
    <source>
        <dbReference type="SAM" id="MobiDB-lite"/>
    </source>
</evidence>
<sequence>MRAKVTLSDLLNPSGYQNPESFDSVKTGPTPQSLEAIREGALPLKSEDGILGDKLDNSDSVSSSTSVSTTNSNSTTATSPLSTPVGDKPSGYKVEKNILRSKINKKLLSDQRLVQIAIRRKSVGRKGSKLDMYGTNSKLHVKYLEAGLRVKFTLAPSMMSLYNSLTSHVSKRHLFPLKDSSDMLLDMYDNNARECDQQSGMNRSLPSQFIQLIDNNVVNLSGFSNKVLQTFSLNKNQEQIKTSNPALPTFNSLDTAIHTLFDIKEYTLVRITRSASVDHEGSVLLKLETARPGDYSLIDDHDFMEEMLYSIGNPDEEPNNLFIKKIVARPRYKSDMKIFLIPKKLNCSLYVDERMLERDLLNGVIDVEYPPYKNIYCTFKPDAVLEKYQKLVSISKLQDPASTNGTPYAGSNNTTPAQRPSIFTLPPKLSSGSGQPALSPPNPRESHTQFQGRTSSISGNPIPDTTRNSPILNYQRLRTSPQVNSTPIPVAHSNSPMTVTVSEVNNEGFKPHGIHSSPREENQIRGVRQDSQSPSSLRPVVAQNWNNTPISLPQPVPRKFQSGYEKQISSTSMDELLLRKLSFPSVYSSAYDKRGMDTEKGPAKGN</sequence>
<feature type="compositionally biased region" description="Polar residues" evidence="1">
    <location>
        <begin position="9"/>
        <end position="21"/>
    </location>
</feature>
<dbReference type="eggNOG" id="ENOG502SSVG">
    <property type="taxonomic scope" value="Eukaryota"/>
</dbReference>
<dbReference type="AlphaFoldDB" id="G8YF12"/>
<gene>
    <name evidence="2" type="primary">Piso0_002430</name>
    <name evidence="2" type="ORF">GNLVRS01_PISO0I09996g</name>
</gene>
<feature type="compositionally biased region" description="Low complexity" evidence="1">
    <location>
        <begin position="58"/>
        <end position="84"/>
    </location>
</feature>
<organism evidence="2 3">
    <name type="scientific">Pichia sorbitophila (strain ATCC MYA-4447 / BCRC 22081 / CBS 7064 / NBRC 10061 / NRRL Y-12695)</name>
    <name type="common">Hybrid yeast</name>
    <dbReference type="NCBI Taxonomy" id="559304"/>
    <lineage>
        <taxon>Eukaryota</taxon>
        <taxon>Fungi</taxon>
        <taxon>Dikarya</taxon>
        <taxon>Ascomycota</taxon>
        <taxon>Saccharomycotina</taxon>
        <taxon>Pichiomycetes</taxon>
        <taxon>Debaryomycetaceae</taxon>
        <taxon>Millerozyma</taxon>
    </lineage>
</organism>
<dbReference type="Proteomes" id="UP000005222">
    <property type="component" value="Chromosome I"/>
</dbReference>
<dbReference type="HOGENOM" id="CLU_450637_0_0_1"/>
<accession>G8YF12</accession>
<dbReference type="EMBL" id="FO082051">
    <property type="protein sequence ID" value="CCE81761.1"/>
    <property type="molecule type" value="Genomic_DNA"/>
</dbReference>
<feature type="region of interest" description="Disordered" evidence="1">
    <location>
        <begin position="1"/>
        <end position="33"/>
    </location>
</feature>
<dbReference type="STRING" id="559304.G8YF12"/>
<reference evidence="2 3" key="1">
    <citation type="journal article" date="2012" name="G3 (Bethesda)">
        <title>Pichia sorbitophila, an interspecies yeast hybrid reveals early steps of genome resolution following polyploidization.</title>
        <authorList>
            <person name="Leh Louis V."/>
            <person name="Despons L."/>
            <person name="Friedrich A."/>
            <person name="Martin T."/>
            <person name="Durrens P."/>
            <person name="Casaregola S."/>
            <person name="Neuveglise C."/>
            <person name="Fairhead C."/>
            <person name="Marck C."/>
            <person name="Cruz J.A."/>
            <person name="Straub M.L."/>
            <person name="Kugler V."/>
            <person name="Sacerdot C."/>
            <person name="Uzunov Z."/>
            <person name="Thierry A."/>
            <person name="Weiss S."/>
            <person name="Bleykasten C."/>
            <person name="De Montigny J."/>
            <person name="Jacques N."/>
            <person name="Jung P."/>
            <person name="Lemaire M."/>
            <person name="Mallet S."/>
            <person name="Morel G."/>
            <person name="Richard G.F."/>
            <person name="Sarkar A."/>
            <person name="Savel G."/>
            <person name="Schacherer J."/>
            <person name="Seret M.L."/>
            <person name="Talla E."/>
            <person name="Samson G."/>
            <person name="Jubin C."/>
            <person name="Poulain J."/>
            <person name="Vacherie B."/>
            <person name="Barbe V."/>
            <person name="Pelletier E."/>
            <person name="Sherman D.J."/>
            <person name="Westhof E."/>
            <person name="Weissenbach J."/>
            <person name="Baret P.V."/>
            <person name="Wincker P."/>
            <person name="Gaillardin C."/>
            <person name="Dujon B."/>
            <person name="Souciet J.L."/>
        </authorList>
    </citation>
    <scope>NUCLEOTIDE SEQUENCE [LARGE SCALE GENOMIC DNA]</scope>
    <source>
        <strain evidence="3">ATCC MYA-4447 / BCRC 22081 / CBS 7064 / NBRC 10061 / NRRL Y-12695</strain>
    </source>
</reference>